<evidence type="ECO:0000313" key="3">
    <source>
        <dbReference type="EMBL" id="AWL10566.1"/>
    </source>
</evidence>
<proteinExistence type="predicted"/>
<feature type="domain" description="Glycosyltransferase 2-like" evidence="2">
    <location>
        <begin position="4"/>
        <end position="110"/>
    </location>
</feature>
<protein>
    <recommendedName>
        <fullName evidence="2">Glycosyltransferase 2-like domain-containing protein</fullName>
    </recommendedName>
</protein>
<dbReference type="Gene3D" id="3.90.550.10">
    <property type="entry name" value="Spore Coat Polysaccharide Biosynthesis Protein SpsA, Chain A"/>
    <property type="match status" value="1"/>
</dbReference>
<evidence type="ECO:0000313" key="4">
    <source>
        <dbReference type="Proteomes" id="UP000245728"/>
    </source>
</evidence>
<keyword evidence="4" id="KW-1185">Reference proteome</keyword>
<dbReference type="KEGG" id="salh:HMF8227_00058"/>
<sequence length="290" mass="33160">MSVSVIFSTYNSPDWMEKVLWGFHYQTYKNFEVVIADDGSDDNTRERIEVLKQHTNLSIQHIWQPDDGFQKTRILNKALVASQGEYIIFTDGDCIPRNDFIETHIERRRQGCYLSGGYFKLPMQTSQAITPEDIAQGHPFNVDWLVQHGLKKTHKTMKLTAKGWKAELLNKLTPARPTWNGHNASGWREDIFAANGFDERMQYGGEDCELGERLVNAGIKPIGIRYSTTCVHLEHARGYVRPEMIRKNLAIRAHTRKAGVARTPYGIESETSARTQQTEGNKMSDRDKVS</sequence>
<dbReference type="AlphaFoldDB" id="A0A2S2DYW7"/>
<feature type="compositionally biased region" description="Polar residues" evidence="1">
    <location>
        <begin position="269"/>
        <end position="281"/>
    </location>
</feature>
<dbReference type="OrthoDB" id="9801954at2"/>
<reference evidence="3 4" key="1">
    <citation type="submission" date="2018-05" db="EMBL/GenBank/DDBJ databases">
        <title>Salinimonas sp. HMF8227 Genome sequencing and assembly.</title>
        <authorList>
            <person name="Kang H."/>
            <person name="Kang J."/>
            <person name="Cha I."/>
            <person name="Kim H."/>
            <person name="Joh K."/>
        </authorList>
    </citation>
    <scope>NUCLEOTIDE SEQUENCE [LARGE SCALE GENOMIC DNA]</scope>
    <source>
        <strain evidence="3 4">HMF8227</strain>
    </source>
</reference>
<accession>A0A2S2DYW7</accession>
<dbReference type="InterPro" id="IPR029044">
    <property type="entry name" value="Nucleotide-diphossugar_trans"/>
</dbReference>
<dbReference type="InterPro" id="IPR001173">
    <property type="entry name" value="Glyco_trans_2-like"/>
</dbReference>
<feature type="region of interest" description="Disordered" evidence="1">
    <location>
        <begin position="262"/>
        <end position="290"/>
    </location>
</feature>
<dbReference type="Pfam" id="PF00535">
    <property type="entry name" value="Glycos_transf_2"/>
    <property type="match status" value="1"/>
</dbReference>
<gene>
    <name evidence="3" type="ORF">HMF8227_00058</name>
</gene>
<evidence type="ECO:0000259" key="2">
    <source>
        <dbReference type="Pfam" id="PF00535"/>
    </source>
</evidence>
<name>A0A2S2DYW7_9ALTE</name>
<dbReference type="SUPFAM" id="SSF53448">
    <property type="entry name" value="Nucleotide-diphospho-sugar transferases"/>
    <property type="match status" value="1"/>
</dbReference>
<evidence type="ECO:0000256" key="1">
    <source>
        <dbReference type="SAM" id="MobiDB-lite"/>
    </source>
</evidence>
<dbReference type="CDD" id="cd06420">
    <property type="entry name" value="GT2_Chondriotin_Pol_N"/>
    <property type="match status" value="1"/>
</dbReference>
<dbReference type="InterPro" id="IPR050834">
    <property type="entry name" value="Glycosyltransf_2"/>
</dbReference>
<dbReference type="PANTHER" id="PTHR43685:SF3">
    <property type="entry name" value="SLR2126 PROTEIN"/>
    <property type="match status" value="1"/>
</dbReference>
<dbReference type="PANTHER" id="PTHR43685">
    <property type="entry name" value="GLYCOSYLTRANSFERASE"/>
    <property type="match status" value="1"/>
</dbReference>
<dbReference type="EMBL" id="CP029347">
    <property type="protein sequence ID" value="AWL10566.1"/>
    <property type="molecule type" value="Genomic_DNA"/>
</dbReference>
<organism evidence="3 4">
    <name type="scientific">Saliniradius amylolyticus</name>
    <dbReference type="NCBI Taxonomy" id="2183582"/>
    <lineage>
        <taxon>Bacteria</taxon>
        <taxon>Pseudomonadati</taxon>
        <taxon>Pseudomonadota</taxon>
        <taxon>Gammaproteobacteria</taxon>
        <taxon>Alteromonadales</taxon>
        <taxon>Alteromonadaceae</taxon>
        <taxon>Saliniradius</taxon>
    </lineage>
</organism>
<dbReference type="Proteomes" id="UP000245728">
    <property type="component" value="Chromosome"/>
</dbReference>
<dbReference type="RefSeq" id="WP_109338269.1">
    <property type="nucleotide sequence ID" value="NZ_CP029347.1"/>
</dbReference>